<dbReference type="AlphaFoldDB" id="X1A4U4"/>
<name>X1A4U4_9ZZZZ</name>
<reference evidence="1" key="1">
    <citation type="journal article" date="2014" name="Front. Microbiol.">
        <title>High frequency of phylogenetically diverse reductive dehalogenase-homologous genes in deep subseafloor sedimentary metagenomes.</title>
        <authorList>
            <person name="Kawai M."/>
            <person name="Futagami T."/>
            <person name="Toyoda A."/>
            <person name="Takaki Y."/>
            <person name="Nishi S."/>
            <person name="Hori S."/>
            <person name="Arai W."/>
            <person name="Tsubouchi T."/>
            <person name="Morono Y."/>
            <person name="Uchiyama I."/>
            <person name="Ito T."/>
            <person name="Fujiyama A."/>
            <person name="Inagaki F."/>
            <person name="Takami H."/>
        </authorList>
    </citation>
    <scope>NUCLEOTIDE SEQUENCE</scope>
    <source>
        <strain evidence="1">Expedition CK06-06</strain>
    </source>
</reference>
<accession>X1A4U4</accession>
<gene>
    <name evidence="1" type="ORF">S01H4_23326</name>
</gene>
<dbReference type="EMBL" id="BART01010803">
    <property type="protein sequence ID" value="GAG77150.1"/>
    <property type="molecule type" value="Genomic_DNA"/>
</dbReference>
<proteinExistence type="predicted"/>
<organism evidence="1">
    <name type="scientific">marine sediment metagenome</name>
    <dbReference type="NCBI Taxonomy" id="412755"/>
    <lineage>
        <taxon>unclassified sequences</taxon>
        <taxon>metagenomes</taxon>
        <taxon>ecological metagenomes</taxon>
    </lineage>
</organism>
<protein>
    <submittedName>
        <fullName evidence="1">Uncharacterized protein</fullName>
    </submittedName>
</protein>
<evidence type="ECO:0000313" key="1">
    <source>
        <dbReference type="EMBL" id="GAG77150.1"/>
    </source>
</evidence>
<comment type="caution">
    <text evidence="1">The sequence shown here is derived from an EMBL/GenBank/DDBJ whole genome shotgun (WGS) entry which is preliminary data.</text>
</comment>
<feature type="non-terminal residue" evidence="1">
    <location>
        <position position="1"/>
    </location>
</feature>
<sequence>NSNADRNQLNRFARFFHNIPRFSFIRRNPDTYCVQSINLTAEFLSDGKEDVVDLLLYKENESYERILTNEEIFKLNLYKTPPANTHRDDLEKAFWKAEDYVLFLGQIDFLFYCMNIDIVSDEINSFSLHDFHQLAINTYQLFGENFSPDDLLRRALLTKGDYSIRDGNTPKFEIESGEHI</sequence>